<evidence type="ECO:0000256" key="2">
    <source>
        <dbReference type="ARBA" id="ARBA00022801"/>
    </source>
</evidence>
<dbReference type="PANTHER" id="PTHR10858">
    <property type="entry name" value="DEOXYRIBONUCLEASE II"/>
    <property type="match status" value="1"/>
</dbReference>
<dbReference type="GO" id="GO:0006309">
    <property type="term" value="P:apoptotic DNA fragmentation"/>
    <property type="evidence" value="ECO:0007669"/>
    <property type="project" value="TreeGrafter"/>
</dbReference>
<dbReference type="OrthoDB" id="10261598at2759"/>
<dbReference type="Pfam" id="PF03265">
    <property type="entry name" value="DNase_II"/>
    <property type="match status" value="1"/>
</dbReference>
<comment type="similarity">
    <text evidence="1">Belongs to the DNase II family.</text>
</comment>
<dbReference type="InterPro" id="IPR004947">
    <property type="entry name" value="DNase_II"/>
</dbReference>
<reference evidence="4 5" key="1">
    <citation type="journal article" date="2014" name="Nat. Commun.">
        <title>Molecular traces of alternative social organization in a termite genome.</title>
        <authorList>
            <person name="Terrapon N."/>
            <person name="Li C."/>
            <person name="Robertson H.M."/>
            <person name="Ji L."/>
            <person name="Meng X."/>
            <person name="Booth W."/>
            <person name="Chen Z."/>
            <person name="Childers C.P."/>
            <person name="Glastad K.M."/>
            <person name="Gokhale K."/>
            <person name="Gowin J."/>
            <person name="Gronenberg W."/>
            <person name="Hermansen R.A."/>
            <person name="Hu H."/>
            <person name="Hunt B.G."/>
            <person name="Huylmans A.K."/>
            <person name="Khalil S.M."/>
            <person name="Mitchell R.D."/>
            <person name="Munoz-Torres M.C."/>
            <person name="Mustard J.A."/>
            <person name="Pan H."/>
            <person name="Reese J.T."/>
            <person name="Scharf M.E."/>
            <person name="Sun F."/>
            <person name="Vogel H."/>
            <person name="Xiao J."/>
            <person name="Yang W."/>
            <person name="Yang Z."/>
            <person name="Yang Z."/>
            <person name="Zhou J."/>
            <person name="Zhu J."/>
            <person name="Brent C.S."/>
            <person name="Elsik C.G."/>
            <person name="Goodisman M.A."/>
            <person name="Liberles D.A."/>
            <person name="Roe R.M."/>
            <person name="Vargo E.L."/>
            <person name="Vilcinskas A."/>
            <person name="Wang J."/>
            <person name="Bornberg-Bauer E."/>
            <person name="Korb J."/>
            <person name="Zhang G."/>
            <person name="Liebig J."/>
        </authorList>
    </citation>
    <scope>NUCLEOTIDE SEQUENCE [LARGE SCALE GENOMIC DNA]</scope>
    <source>
        <tissue evidence="4">Whole organism</tissue>
    </source>
</reference>
<dbReference type="CDD" id="cd09120">
    <property type="entry name" value="PLDc_DNaseII_1"/>
    <property type="match status" value="1"/>
</dbReference>
<dbReference type="OMA" id="YLMYNDE"/>
<keyword evidence="2" id="KW-0378">Hydrolase</keyword>
<sequence>MTTLFVFLALLCTSQCLLQCRDERNKPVDWCVIYKLPRIKTSSNSLIRKGVAYAYITSSNISRGWAISDLSINDTKSVPGRILQPLYNSSHMFRVNSLLWVLYNDQAPDKTYRSELGHTKGVVMAEADKGFWLVHSVPHFPPLPDNVTNSTTKFHSNGYSYPLTGRHYGQSFLCVSLNTSQLDLVGIQLTYNEPFIYGSNIPVSLESNFPHLIAATRNERVKVAPWFHQQEIISLAGQTFYSFAKAGKFDKELYFDWVAPALQTSLLVETWRNGRGKLPSSCNSTFMVENISSVSLNAGNINFKSTEDHSKWVTAYGDDNTTKYWVCIGDINRMKSQEKRGGGTVCVNHPKLWPEYIQIVSGTDPCPADV</sequence>
<dbReference type="CDD" id="cd09121">
    <property type="entry name" value="PLDc_DNaseII_2"/>
    <property type="match status" value="1"/>
</dbReference>
<gene>
    <name evidence="4" type="ORF">L798_13630</name>
</gene>
<accession>A0A067R2L2</accession>
<dbReference type="EMBL" id="KK853055">
    <property type="protein sequence ID" value="KDR11976.1"/>
    <property type="molecule type" value="Genomic_DNA"/>
</dbReference>
<evidence type="ECO:0000256" key="3">
    <source>
        <dbReference type="SAM" id="SignalP"/>
    </source>
</evidence>
<protein>
    <submittedName>
        <fullName evidence="4">Deoxyribonuclease-2-alpha</fullName>
    </submittedName>
</protein>
<organism evidence="4 5">
    <name type="scientific">Zootermopsis nevadensis</name>
    <name type="common">Dampwood termite</name>
    <dbReference type="NCBI Taxonomy" id="136037"/>
    <lineage>
        <taxon>Eukaryota</taxon>
        <taxon>Metazoa</taxon>
        <taxon>Ecdysozoa</taxon>
        <taxon>Arthropoda</taxon>
        <taxon>Hexapoda</taxon>
        <taxon>Insecta</taxon>
        <taxon>Pterygota</taxon>
        <taxon>Neoptera</taxon>
        <taxon>Polyneoptera</taxon>
        <taxon>Dictyoptera</taxon>
        <taxon>Blattodea</taxon>
        <taxon>Blattoidea</taxon>
        <taxon>Termitoidae</taxon>
        <taxon>Termopsidae</taxon>
        <taxon>Zootermopsis</taxon>
    </lineage>
</organism>
<dbReference type="PANTHER" id="PTHR10858:SF23">
    <property type="entry name" value="DEOXYRIBONUCLEASE II"/>
    <property type="match status" value="1"/>
</dbReference>
<evidence type="ECO:0000313" key="5">
    <source>
        <dbReference type="Proteomes" id="UP000027135"/>
    </source>
</evidence>
<feature type="signal peptide" evidence="3">
    <location>
        <begin position="1"/>
        <end position="16"/>
    </location>
</feature>
<feature type="chain" id="PRO_5001644630" evidence="3">
    <location>
        <begin position="17"/>
        <end position="370"/>
    </location>
</feature>
<dbReference type="FunCoup" id="A0A067R2L2">
    <property type="interactions" value="70"/>
</dbReference>
<evidence type="ECO:0000313" key="4">
    <source>
        <dbReference type="EMBL" id="KDR11976.1"/>
    </source>
</evidence>
<name>A0A067R2L2_ZOONE</name>
<dbReference type="STRING" id="136037.A0A067R2L2"/>
<dbReference type="GO" id="GO:0004531">
    <property type="term" value="F:deoxyribonuclease II activity"/>
    <property type="evidence" value="ECO:0007669"/>
    <property type="project" value="InterPro"/>
</dbReference>
<proteinExistence type="inferred from homology"/>
<dbReference type="AlphaFoldDB" id="A0A067R2L2"/>
<evidence type="ECO:0000256" key="1">
    <source>
        <dbReference type="ARBA" id="ARBA00007527"/>
    </source>
</evidence>
<keyword evidence="5" id="KW-1185">Reference proteome</keyword>
<dbReference type="InParanoid" id="A0A067R2L2"/>
<dbReference type="eggNOG" id="KOG3825">
    <property type="taxonomic scope" value="Eukaryota"/>
</dbReference>
<dbReference type="Proteomes" id="UP000027135">
    <property type="component" value="Unassembled WGS sequence"/>
</dbReference>
<keyword evidence="3" id="KW-0732">Signal</keyword>